<protein>
    <submittedName>
        <fullName evidence="1">Uncharacterized protein</fullName>
    </submittedName>
</protein>
<dbReference type="PROSITE" id="PS51257">
    <property type="entry name" value="PROKAR_LIPOPROTEIN"/>
    <property type="match status" value="1"/>
</dbReference>
<accession>A0A6C2UMT9</accession>
<dbReference type="RefSeq" id="WP_168433395.1">
    <property type="nucleotide sequence ID" value="NZ_CAAHFH010000002.1"/>
</dbReference>
<reference evidence="1 2" key="1">
    <citation type="submission" date="2019-04" db="EMBL/GenBank/DDBJ databases">
        <authorList>
            <person name="Van Vliet M D."/>
        </authorList>
    </citation>
    <scope>NUCLEOTIDE SEQUENCE [LARGE SCALE GENOMIC DNA]</scope>
    <source>
        <strain evidence="1 2">F21</strain>
    </source>
</reference>
<dbReference type="Proteomes" id="UP000346198">
    <property type="component" value="Unassembled WGS sequence"/>
</dbReference>
<sequence>MKNWMAIPCAATLMMLSGCGKDPVRPAAPPPSPQPIQTLNGAAVPKKLPSVLKISRKAQTYSITGIGTRGTNRIAIINNEVVRPGAVLSGGAVVKRIEPTFASILADGTEHLIRPENIQSEINTTREAGQP</sequence>
<gene>
    <name evidence="1" type="ORF">SCARR_03531</name>
</gene>
<evidence type="ECO:0000313" key="1">
    <source>
        <dbReference type="EMBL" id="VGO21458.1"/>
    </source>
</evidence>
<name>A0A6C2UMT9_9BACT</name>
<keyword evidence="2" id="KW-1185">Reference proteome</keyword>
<proteinExistence type="predicted"/>
<dbReference type="AlphaFoldDB" id="A0A6C2UMT9"/>
<evidence type="ECO:0000313" key="2">
    <source>
        <dbReference type="Proteomes" id="UP000346198"/>
    </source>
</evidence>
<dbReference type="EMBL" id="CAAHFH010000002">
    <property type="protein sequence ID" value="VGO21458.1"/>
    <property type="molecule type" value="Genomic_DNA"/>
</dbReference>
<organism evidence="1 2">
    <name type="scientific">Pontiella sulfatireligans</name>
    <dbReference type="NCBI Taxonomy" id="2750658"/>
    <lineage>
        <taxon>Bacteria</taxon>
        <taxon>Pseudomonadati</taxon>
        <taxon>Kiritimatiellota</taxon>
        <taxon>Kiritimatiellia</taxon>
        <taxon>Kiritimatiellales</taxon>
        <taxon>Pontiellaceae</taxon>
        <taxon>Pontiella</taxon>
    </lineage>
</organism>